<dbReference type="SUPFAM" id="SSF55874">
    <property type="entry name" value="ATPase domain of HSP90 chaperone/DNA topoisomerase II/histidine kinase"/>
    <property type="match status" value="1"/>
</dbReference>
<evidence type="ECO:0000313" key="13">
    <source>
        <dbReference type="EMBL" id="MDA0136917.1"/>
    </source>
</evidence>
<dbReference type="SUPFAM" id="SSF55785">
    <property type="entry name" value="PYP-like sensor domain (PAS domain)"/>
    <property type="match status" value="1"/>
</dbReference>
<gene>
    <name evidence="13" type="ORF">OJ962_05355</name>
</gene>
<accession>A0ABT4REF0</accession>
<dbReference type="EC" id="2.7.13.3" evidence="2"/>
<dbReference type="InterPro" id="IPR050482">
    <property type="entry name" value="Sensor_HK_TwoCompSys"/>
</dbReference>
<comment type="caution">
    <text evidence="13">The sequence shown here is derived from an EMBL/GenBank/DDBJ whole genome shotgun (WGS) entry which is preliminary data.</text>
</comment>
<proteinExistence type="predicted"/>
<dbReference type="PROSITE" id="PS50110">
    <property type="entry name" value="RESPONSE_REGULATORY"/>
    <property type="match status" value="1"/>
</dbReference>
<dbReference type="NCBIfam" id="TIGR00229">
    <property type="entry name" value="sensory_box"/>
    <property type="match status" value="1"/>
</dbReference>
<dbReference type="PANTHER" id="PTHR24421:SF10">
    <property type="entry name" value="NITRATE_NITRITE SENSOR PROTEIN NARQ"/>
    <property type="match status" value="1"/>
</dbReference>
<dbReference type="CDD" id="cd16917">
    <property type="entry name" value="HATPase_UhpB-NarQ-NarX-like"/>
    <property type="match status" value="1"/>
</dbReference>
<feature type="modified residue" description="4-aspartylphosphate" evidence="9">
    <location>
        <position position="59"/>
    </location>
</feature>
<evidence type="ECO:0000259" key="10">
    <source>
        <dbReference type="PROSITE" id="PS50110"/>
    </source>
</evidence>
<feature type="domain" description="PAC" evidence="12">
    <location>
        <begin position="213"/>
        <end position="264"/>
    </location>
</feature>
<evidence type="ECO:0000259" key="12">
    <source>
        <dbReference type="PROSITE" id="PS50113"/>
    </source>
</evidence>
<dbReference type="Gene3D" id="3.30.450.20">
    <property type="entry name" value="PAS domain"/>
    <property type="match status" value="1"/>
</dbReference>
<dbReference type="PROSITE" id="PS50112">
    <property type="entry name" value="PAS"/>
    <property type="match status" value="1"/>
</dbReference>
<dbReference type="InterPro" id="IPR011006">
    <property type="entry name" value="CheY-like_superfamily"/>
</dbReference>
<feature type="domain" description="Response regulatory" evidence="10">
    <location>
        <begin position="13"/>
        <end position="126"/>
    </location>
</feature>
<dbReference type="Pfam" id="PF08447">
    <property type="entry name" value="PAS_3"/>
    <property type="match status" value="1"/>
</dbReference>
<dbReference type="InterPro" id="IPR036890">
    <property type="entry name" value="HATPase_C_sf"/>
</dbReference>
<dbReference type="InterPro" id="IPR013655">
    <property type="entry name" value="PAS_fold_3"/>
</dbReference>
<dbReference type="Pfam" id="PF07730">
    <property type="entry name" value="HisKA_3"/>
    <property type="match status" value="1"/>
</dbReference>
<dbReference type="InterPro" id="IPR000014">
    <property type="entry name" value="PAS"/>
</dbReference>
<evidence type="ECO:0000256" key="7">
    <source>
        <dbReference type="ARBA" id="ARBA00022840"/>
    </source>
</evidence>
<reference evidence="13" key="1">
    <citation type="submission" date="2022-10" db="EMBL/GenBank/DDBJ databases">
        <title>The WGS of Solirubrobacter sp. CPCC 204708.</title>
        <authorList>
            <person name="Jiang Z."/>
        </authorList>
    </citation>
    <scope>NUCLEOTIDE SEQUENCE</scope>
    <source>
        <strain evidence="13">CPCC 204708</strain>
    </source>
</reference>
<dbReference type="EMBL" id="JAPCID010000006">
    <property type="protein sequence ID" value="MDA0136917.1"/>
    <property type="molecule type" value="Genomic_DNA"/>
</dbReference>
<dbReference type="SUPFAM" id="SSF52172">
    <property type="entry name" value="CheY-like"/>
    <property type="match status" value="1"/>
</dbReference>
<evidence type="ECO:0000259" key="11">
    <source>
        <dbReference type="PROSITE" id="PS50112"/>
    </source>
</evidence>
<dbReference type="InterPro" id="IPR001610">
    <property type="entry name" value="PAC"/>
</dbReference>
<evidence type="ECO:0000256" key="6">
    <source>
        <dbReference type="ARBA" id="ARBA00022777"/>
    </source>
</evidence>
<evidence type="ECO:0000256" key="9">
    <source>
        <dbReference type="PROSITE-ProRule" id="PRU00169"/>
    </source>
</evidence>
<dbReference type="SMART" id="SM00448">
    <property type="entry name" value="REC"/>
    <property type="match status" value="1"/>
</dbReference>
<comment type="catalytic activity">
    <reaction evidence="1">
        <text>ATP + protein L-histidine = ADP + protein N-phospho-L-histidine.</text>
        <dbReference type="EC" id="2.7.13.3"/>
    </reaction>
</comment>
<dbReference type="InterPro" id="IPR000700">
    <property type="entry name" value="PAS-assoc_C"/>
</dbReference>
<dbReference type="PANTHER" id="PTHR24421">
    <property type="entry name" value="NITRATE/NITRITE SENSOR PROTEIN NARX-RELATED"/>
    <property type="match status" value="1"/>
</dbReference>
<keyword evidence="5" id="KW-0547">Nucleotide-binding</keyword>
<protein>
    <recommendedName>
        <fullName evidence="2">histidine kinase</fullName>
        <ecNumber evidence="2">2.7.13.3</ecNumber>
    </recommendedName>
</protein>
<dbReference type="Gene3D" id="3.30.565.10">
    <property type="entry name" value="Histidine kinase-like ATPase, C-terminal domain"/>
    <property type="match status" value="1"/>
</dbReference>
<dbReference type="Pfam" id="PF02518">
    <property type="entry name" value="HATPase_c"/>
    <property type="match status" value="1"/>
</dbReference>
<dbReference type="CDD" id="cd00130">
    <property type="entry name" value="PAS"/>
    <property type="match status" value="1"/>
</dbReference>
<dbReference type="PROSITE" id="PS50113">
    <property type="entry name" value="PAC"/>
    <property type="match status" value="1"/>
</dbReference>
<dbReference type="Gene3D" id="1.20.5.1930">
    <property type="match status" value="1"/>
</dbReference>
<dbReference type="InterPro" id="IPR011712">
    <property type="entry name" value="Sig_transdc_His_kin_sub3_dim/P"/>
</dbReference>
<dbReference type="SMART" id="SM00086">
    <property type="entry name" value="PAC"/>
    <property type="match status" value="1"/>
</dbReference>
<evidence type="ECO:0000256" key="5">
    <source>
        <dbReference type="ARBA" id="ARBA00022741"/>
    </source>
</evidence>
<name>A0ABT4REF0_9ACTN</name>
<evidence type="ECO:0000256" key="4">
    <source>
        <dbReference type="ARBA" id="ARBA00022679"/>
    </source>
</evidence>
<keyword evidence="8" id="KW-0902">Two-component regulatory system</keyword>
<evidence type="ECO:0000256" key="1">
    <source>
        <dbReference type="ARBA" id="ARBA00000085"/>
    </source>
</evidence>
<dbReference type="InterPro" id="IPR035965">
    <property type="entry name" value="PAS-like_dom_sf"/>
</dbReference>
<keyword evidence="6" id="KW-0418">Kinase</keyword>
<evidence type="ECO:0000256" key="2">
    <source>
        <dbReference type="ARBA" id="ARBA00012438"/>
    </source>
</evidence>
<evidence type="ECO:0000256" key="8">
    <source>
        <dbReference type="ARBA" id="ARBA00023012"/>
    </source>
</evidence>
<evidence type="ECO:0000256" key="3">
    <source>
        <dbReference type="ARBA" id="ARBA00022553"/>
    </source>
</evidence>
<feature type="domain" description="PAS" evidence="11">
    <location>
        <begin position="134"/>
        <end position="209"/>
    </location>
</feature>
<sequence length="483" mass="52221">MARGEAVRRRQAGVLVVGAAEPEIQSWLRAAGHLPRAVRRVSAAGAALEAEPVDLVIVDRDSSGKDAPEVCRVLRDDPRLGDAWMLAITVAAKGRMADSVLNAGADDYLHRPFTRAELIARTRAGLRAAQERANDRLLRTLMENVPGAIYRSAWHADHQLEMITDEIERISGYPPHNFLSSTKRTIMTLVHPDDRAMVAEAVARSSAHSEEPFELEYRIVRADGEVRWVLDRGQVVSGPGNRLWLDGAMFDITERKSAEEAALRHQVEAARTAELRASRSRIIEAADKARRKIERDLHDGAQQRMVALVLDVQVAKRRFAKDPTDIAPFLEKLGKDLQDASAELRELARGIHPAVLTERGLTAAVGAVAARCVVPVEVVHELEERLPPAVEATAYFTVAEALTNVAKYAEATHASVRLDRSDEGLVVEVRDDGIGGASADGGSGLSGLADRVGALDGTLTVESPQGEGTLVRAVLPLNGASGG</sequence>
<keyword evidence="4" id="KW-0808">Transferase</keyword>
<dbReference type="InterPro" id="IPR001789">
    <property type="entry name" value="Sig_transdc_resp-reg_receiver"/>
</dbReference>
<keyword evidence="7" id="KW-0067">ATP-binding</keyword>
<dbReference type="RefSeq" id="WP_202953783.1">
    <property type="nucleotide sequence ID" value="NZ_JAPCID010000006.1"/>
</dbReference>
<dbReference type="Gene3D" id="3.40.50.2300">
    <property type="match status" value="1"/>
</dbReference>
<keyword evidence="3 9" id="KW-0597">Phosphoprotein</keyword>
<dbReference type="InterPro" id="IPR003594">
    <property type="entry name" value="HATPase_dom"/>
</dbReference>
<evidence type="ECO:0000313" key="14">
    <source>
        <dbReference type="Proteomes" id="UP001147700"/>
    </source>
</evidence>
<keyword evidence="14" id="KW-1185">Reference proteome</keyword>
<organism evidence="13 14">
    <name type="scientific">Solirubrobacter deserti</name>
    <dbReference type="NCBI Taxonomy" id="2282478"/>
    <lineage>
        <taxon>Bacteria</taxon>
        <taxon>Bacillati</taxon>
        <taxon>Actinomycetota</taxon>
        <taxon>Thermoleophilia</taxon>
        <taxon>Solirubrobacterales</taxon>
        <taxon>Solirubrobacteraceae</taxon>
        <taxon>Solirubrobacter</taxon>
    </lineage>
</organism>
<dbReference type="Proteomes" id="UP001147700">
    <property type="component" value="Unassembled WGS sequence"/>
</dbReference>